<reference evidence="1" key="2">
    <citation type="journal article" date="2021" name="Microbiome">
        <title>Successional dynamics and alternative stable states in a saline activated sludge microbial community over 9 years.</title>
        <authorList>
            <person name="Wang Y."/>
            <person name="Ye J."/>
            <person name="Ju F."/>
            <person name="Liu L."/>
            <person name="Boyd J.A."/>
            <person name="Deng Y."/>
            <person name="Parks D.H."/>
            <person name="Jiang X."/>
            <person name="Yin X."/>
            <person name="Woodcroft B.J."/>
            <person name="Tyson G.W."/>
            <person name="Hugenholtz P."/>
            <person name="Polz M.F."/>
            <person name="Zhang T."/>
        </authorList>
    </citation>
    <scope>NUCLEOTIDE SEQUENCE</scope>
    <source>
        <strain evidence="1">HKST-UBA09</strain>
    </source>
</reference>
<dbReference type="Proteomes" id="UP000714915">
    <property type="component" value="Unassembled WGS sequence"/>
</dbReference>
<proteinExistence type="predicted"/>
<evidence type="ECO:0008006" key="3">
    <source>
        <dbReference type="Google" id="ProtNLM"/>
    </source>
</evidence>
<comment type="caution">
    <text evidence="1">The sequence shown here is derived from an EMBL/GenBank/DDBJ whole genome shotgun (WGS) entry which is preliminary data.</text>
</comment>
<evidence type="ECO:0000313" key="1">
    <source>
        <dbReference type="EMBL" id="MCA9387114.1"/>
    </source>
</evidence>
<accession>A0A955RLI6</accession>
<feature type="non-terminal residue" evidence="1">
    <location>
        <position position="1"/>
    </location>
</feature>
<dbReference type="AlphaFoldDB" id="A0A955RLI6"/>
<reference evidence="1" key="1">
    <citation type="submission" date="2020-04" db="EMBL/GenBank/DDBJ databases">
        <authorList>
            <person name="Zhang T."/>
        </authorList>
    </citation>
    <scope>NUCLEOTIDE SEQUENCE</scope>
    <source>
        <strain evidence="1">HKST-UBA09</strain>
    </source>
</reference>
<gene>
    <name evidence="1" type="ORF">KC669_03710</name>
</gene>
<organism evidence="1 2">
    <name type="scientific">Candidatus Dojkabacteria bacterium</name>
    <dbReference type="NCBI Taxonomy" id="2099670"/>
    <lineage>
        <taxon>Bacteria</taxon>
        <taxon>Candidatus Dojkabacteria</taxon>
    </lineage>
</organism>
<evidence type="ECO:0000313" key="2">
    <source>
        <dbReference type="Proteomes" id="UP000714915"/>
    </source>
</evidence>
<protein>
    <recommendedName>
        <fullName evidence="3">Type II secretion system protein</fullName>
    </recommendedName>
</protein>
<sequence>IHSIIPLIFIIYFLSSLITINSVSTSQNFDDARNSQRSSDVLQILNAVTQYTSEQGNLLLDLGDIAYCNERITQIGSGSGNVDLASKLVPDYISDIPTDPSGGTAQNTGYTICEEPTGKVRISAPNSDNNQNITVLR</sequence>
<name>A0A955RLI6_9BACT</name>
<dbReference type="EMBL" id="JAGQLF010000049">
    <property type="protein sequence ID" value="MCA9387114.1"/>
    <property type="molecule type" value="Genomic_DNA"/>
</dbReference>